<evidence type="ECO:0000313" key="6">
    <source>
        <dbReference type="EMBL" id="GAW67611.1"/>
    </source>
</evidence>
<keyword evidence="1 2" id="KW-0597">Phosphoprotein</keyword>
<protein>
    <submittedName>
        <fullName evidence="6">Histidine kinase</fullName>
    </submittedName>
</protein>
<dbReference type="PROSITE" id="PS50005">
    <property type="entry name" value="TPR"/>
    <property type="match status" value="2"/>
</dbReference>
<reference evidence="7" key="1">
    <citation type="submission" date="2017-05" db="EMBL/GenBank/DDBJ databases">
        <title>Draft genome sequence of Geobacter pelophilus, a iron(III)-reducing bacteria.</title>
        <authorList>
            <person name="Aoyagi T."/>
            <person name="Koike H."/>
            <person name="Morita T."/>
            <person name="Sato Y."/>
            <person name="Habe H."/>
            <person name="Hori T."/>
        </authorList>
    </citation>
    <scope>NUCLEOTIDE SEQUENCE [LARGE SCALE GENOMIC DNA]</scope>
    <source>
        <strain evidence="7">Drf2</strain>
    </source>
</reference>
<dbReference type="InterPro" id="IPR050595">
    <property type="entry name" value="Bact_response_regulator"/>
</dbReference>
<organism evidence="6 7">
    <name type="scientific">Geoanaerobacter pelophilus</name>
    <dbReference type="NCBI Taxonomy" id="60036"/>
    <lineage>
        <taxon>Bacteria</taxon>
        <taxon>Pseudomonadati</taxon>
        <taxon>Thermodesulfobacteriota</taxon>
        <taxon>Desulfuromonadia</taxon>
        <taxon>Geobacterales</taxon>
        <taxon>Geobacteraceae</taxon>
        <taxon>Geoanaerobacter</taxon>
    </lineage>
</organism>
<evidence type="ECO:0000256" key="1">
    <source>
        <dbReference type="ARBA" id="ARBA00022553"/>
    </source>
</evidence>
<feature type="modified residue" description="4-aspartylphosphate" evidence="2">
    <location>
        <position position="53"/>
    </location>
</feature>
<evidence type="ECO:0000256" key="3">
    <source>
        <dbReference type="PROSITE-ProRule" id="PRU00339"/>
    </source>
</evidence>
<evidence type="ECO:0000313" key="7">
    <source>
        <dbReference type="Proteomes" id="UP000194153"/>
    </source>
</evidence>
<dbReference type="PROSITE" id="PS50076">
    <property type="entry name" value="DNAJ_2"/>
    <property type="match status" value="1"/>
</dbReference>
<accession>A0ABQ0MKJ6</accession>
<keyword evidence="6" id="KW-0808">Transferase</keyword>
<dbReference type="InterPro" id="IPR019734">
    <property type="entry name" value="TPR_rpt"/>
</dbReference>
<dbReference type="InterPro" id="IPR001789">
    <property type="entry name" value="Sig_transdc_resp-reg_receiver"/>
</dbReference>
<feature type="repeat" description="TPR" evidence="3">
    <location>
        <begin position="505"/>
        <end position="538"/>
    </location>
</feature>
<dbReference type="SUPFAM" id="SSF46565">
    <property type="entry name" value="Chaperone J-domain"/>
    <property type="match status" value="1"/>
</dbReference>
<feature type="domain" description="J" evidence="4">
    <location>
        <begin position="417"/>
        <end position="488"/>
    </location>
</feature>
<dbReference type="InterPro" id="IPR011990">
    <property type="entry name" value="TPR-like_helical_dom_sf"/>
</dbReference>
<dbReference type="Gene3D" id="3.40.50.2300">
    <property type="match status" value="1"/>
</dbReference>
<feature type="domain" description="Response regulatory" evidence="5">
    <location>
        <begin position="4"/>
        <end position="121"/>
    </location>
</feature>
<evidence type="ECO:0000259" key="5">
    <source>
        <dbReference type="PROSITE" id="PS50110"/>
    </source>
</evidence>
<evidence type="ECO:0000256" key="2">
    <source>
        <dbReference type="PROSITE-ProRule" id="PRU00169"/>
    </source>
</evidence>
<keyword evidence="7" id="KW-1185">Reference proteome</keyword>
<dbReference type="InterPro" id="IPR011006">
    <property type="entry name" value="CheY-like_superfamily"/>
</dbReference>
<dbReference type="Gene3D" id="1.10.287.110">
    <property type="entry name" value="DnaJ domain"/>
    <property type="match status" value="1"/>
</dbReference>
<dbReference type="PROSITE" id="PS50110">
    <property type="entry name" value="RESPONSE_REGULATORY"/>
    <property type="match status" value="1"/>
</dbReference>
<dbReference type="EMBL" id="BDQG01000001">
    <property type="protein sequence ID" value="GAW67611.1"/>
    <property type="molecule type" value="Genomic_DNA"/>
</dbReference>
<dbReference type="Pfam" id="PF00072">
    <property type="entry name" value="Response_reg"/>
    <property type="match status" value="1"/>
</dbReference>
<keyword evidence="6" id="KW-0418">Kinase</keyword>
<dbReference type="SUPFAM" id="SSF48452">
    <property type="entry name" value="TPR-like"/>
    <property type="match status" value="1"/>
</dbReference>
<feature type="repeat" description="TPR" evidence="3">
    <location>
        <begin position="579"/>
        <end position="612"/>
    </location>
</feature>
<name>A0ABQ0MKJ6_9BACT</name>
<dbReference type="SMART" id="SM00448">
    <property type="entry name" value="REC"/>
    <property type="match status" value="1"/>
</dbReference>
<comment type="caution">
    <text evidence="6">The sequence shown here is derived from an EMBL/GenBank/DDBJ whole genome shotgun (WGS) entry which is preliminary data.</text>
</comment>
<dbReference type="SMART" id="SM00028">
    <property type="entry name" value="TPR"/>
    <property type="match status" value="2"/>
</dbReference>
<dbReference type="GO" id="GO:0016301">
    <property type="term" value="F:kinase activity"/>
    <property type="evidence" value="ECO:0007669"/>
    <property type="project" value="UniProtKB-KW"/>
</dbReference>
<proteinExistence type="predicted"/>
<dbReference type="Gene3D" id="1.25.40.10">
    <property type="entry name" value="Tetratricopeptide repeat domain"/>
    <property type="match status" value="1"/>
</dbReference>
<dbReference type="PANTHER" id="PTHR44591">
    <property type="entry name" value="STRESS RESPONSE REGULATOR PROTEIN 1"/>
    <property type="match status" value="1"/>
</dbReference>
<dbReference type="CDD" id="cd00156">
    <property type="entry name" value="REC"/>
    <property type="match status" value="1"/>
</dbReference>
<sequence>MKRRILLVEDNARLAGMLQTFLESLGHEVRSLADAEGALLLLGQERIDLLVLDLKLGAMNGVELLQRVRRNPELKELPVIIMTGVFRGEGYARAAAKLGVKAYLEKPFGKEAFLEAVKGVLAPPPVKRELFSMLLDLYHSGKSGVLQLGGGTRVVLLAGEPASFSSPRFVPFLVAEGHLLRSDLEKYPLSRPGKLPLCEAGLLSYDELQEQSRLFLSRILIEAVLQNQPPQFLPDLGAIEPPLTPLCLPRLLHQAAKQGSDRFAAGSFLEKAAPLYPLRTQQYYRLANLLGLGPDEIGMLEQLGQGKKVREIFVPGGTARQAWFLDFLVRMGMVNLALEPEEDLDTGFPQKMLFNRPIEEVVEVEVQAMSFDDLVDEVSDSIDLAVGDTGMAAPLSASEIDFEQEVQRDYAAIQNKNYYEIFGLTQGNFSFASLKDSYFSKTRQYSPEKFMQLSGDTLSRAQDVLSHYANAYNTLSSVIAKERYDEMLNANVIGLAGRQDDALQARIQFQSGKVFLEMEDYNNAERALQDAYTLDAQDSQTSAYLAWSIYKNPANHGSQVALEKCRMLLSKSLQMGRSAEAFAFRGWMLLDEGRDGLAEGEFQKALKLNPQEQHALGGMRLIRERREAEKKGLFKRIFG</sequence>
<dbReference type="PANTHER" id="PTHR44591:SF3">
    <property type="entry name" value="RESPONSE REGULATORY DOMAIN-CONTAINING PROTEIN"/>
    <property type="match status" value="1"/>
</dbReference>
<gene>
    <name evidence="6" type="ORF">GPEL0_01f3534</name>
</gene>
<keyword evidence="3" id="KW-0802">TPR repeat</keyword>
<dbReference type="Proteomes" id="UP000194153">
    <property type="component" value="Unassembled WGS sequence"/>
</dbReference>
<dbReference type="SUPFAM" id="SSF52172">
    <property type="entry name" value="CheY-like"/>
    <property type="match status" value="1"/>
</dbReference>
<dbReference type="RefSeq" id="WP_085813846.1">
    <property type="nucleotide sequence ID" value="NZ_BDQG01000001.1"/>
</dbReference>
<dbReference type="InterPro" id="IPR036869">
    <property type="entry name" value="J_dom_sf"/>
</dbReference>
<dbReference type="InterPro" id="IPR001623">
    <property type="entry name" value="DnaJ_domain"/>
</dbReference>
<evidence type="ECO:0000259" key="4">
    <source>
        <dbReference type="PROSITE" id="PS50076"/>
    </source>
</evidence>